<evidence type="ECO:0000313" key="5">
    <source>
        <dbReference type="Proteomes" id="UP000195514"/>
    </source>
</evidence>
<evidence type="ECO:0000256" key="3">
    <source>
        <dbReference type="ARBA" id="ARBA00022993"/>
    </source>
</evidence>
<gene>
    <name evidence="4" type="ORF">CFX1CAM_1787</name>
</gene>
<evidence type="ECO:0000256" key="1">
    <source>
        <dbReference type="ARBA" id="ARBA00022741"/>
    </source>
</evidence>
<dbReference type="InterPro" id="IPR004567">
    <property type="entry name" value="Type_II_PanK"/>
</dbReference>
<keyword evidence="1" id="KW-0547">Nucleotide-binding</keyword>
<dbReference type="Gene3D" id="3.30.420.40">
    <property type="match status" value="1"/>
</dbReference>
<dbReference type="KEGG" id="abat:CFX1CAM_1787"/>
<reference evidence="5" key="1">
    <citation type="submission" date="2017-05" db="EMBL/GenBank/DDBJ databases">
        <authorList>
            <person name="Kirkegaard R."/>
            <person name="Mcilroy J S."/>
        </authorList>
    </citation>
    <scope>NUCLEOTIDE SEQUENCE [LARGE SCALE GENOMIC DNA]</scope>
</reference>
<keyword evidence="3" id="KW-0173">Coenzyme A biosynthesis</keyword>
<dbReference type="Pfam" id="PF03630">
    <property type="entry name" value="Fumble"/>
    <property type="match status" value="1"/>
</dbReference>
<dbReference type="PANTHER" id="PTHR12280">
    <property type="entry name" value="PANTOTHENATE KINASE"/>
    <property type="match status" value="1"/>
</dbReference>
<accession>A0A1Y6K575</accession>
<dbReference type="GO" id="GO:0005829">
    <property type="term" value="C:cytosol"/>
    <property type="evidence" value="ECO:0007669"/>
    <property type="project" value="TreeGrafter"/>
</dbReference>
<proteinExistence type="predicted"/>
<evidence type="ECO:0000313" key="4">
    <source>
        <dbReference type="EMBL" id="SMX54852.1"/>
    </source>
</evidence>
<dbReference type="RefSeq" id="WP_157891811.1">
    <property type="nucleotide sequence ID" value="NZ_LT859958.1"/>
</dbReference>
<sequence>MKAKFIAVDMGTTNTDLVWLDGDEMHMHKLENLRLSAAEQVRHCLNLVGDALNADVRIGVTGGHYRALPPVLDGFHLLKVDEMRALGLGGLVAAGLEEGLVVSAGTGTAMVAARGTSAQHVTGSAVGGGTVLGLANLILGTADYDEIDALALAGDANLADIMVSEAVGGEVGKLPANANAVNLGKLIDRKDFTREDLAAGLVRLVAQVIAVIAINAANAAGLHDIILIGHTMDLVSIQKEIALVGEFYQRSFIMPEHPGFATARGVIDVMKRETYHGGLHRIDS</sequence>
<protein>
    <recommendedName>
        <fullName evidence="6">Pantothenate kinase</fullName>
    </recommendedName>
</protein>
<evidence type="ECO:0000256" key="2">
    <source>
        <dbReference type="ARBA" id="ARBA00022840"/>
    </source>
</evidence>
<dbReference type="GO" id="GO:0005524">
    <property type="term" value="F:ATP binding"/>
    <property type="evidence" value="ECO:0007669"/>
    <property type="project" value="UniProtKB-KW"/>
</dbReference>
<dbReference type="OrthoDB" id="25291at2"/>
<dbReference type="GO" id="GO:0015937">
    <property type="term" value="P:coenzyme A biosynthetic process"/>
    <property type="evidence" value="ECO:0007669"/>
    <property type="project" value="UniProtKB-KW"/>
</dbReference>
<dbReference type="Proteomes" id="UP000195514">
    <property type="component" value="Chromosome I"/>
</dbReference>
<keyword evidence="5" id="KW-1185">Reference proteome</keyword>
<dbReference type="AlphaFoldDB" id="A0A1Y6K575"/>
<dbReference type="InterPro" id="IPR043129">
    <property type="entry name" value="ATPase_NBD"/>
</dbReference>
<dbReference type="CDD" id="cd24085">
    <property type="entry name" value="ASKHA_NBD_PanK-II_bac"/>
    <property type="match status" value="1"/>
</dbReference>
<dbReference type="SUPFAM" id="SSF53067">
    <property type="entry name" value="Actin-like ATPase domain"/>
    <property type="match status" value="1"/>
</dbReference>
<dbReference type="PANTHER" id="PTHR12280:SF20">
    <property type="entry name" value="4'-PHOSPHOPANTETHEINE PHOSPHATASE"/>
    <property type="match status" value="1"/>
</dbReference>
<dbReference type="EMBL" id="LT859958">
    <property type="protein sequence ID" value="SMX54852.1"/>
    <property type="molecule type" value="Genomic_DNA"/>
</dbReference>
<evidence type="ECO:0008006" key="6">
    <source>
        <dbReference type="Google" id="ProtNLM"/>
    </source>
</evidence>
<name>A0A1Y6K575_9CHLR</name>
<organism evidence="4 5">
    <name type="scientific">Candidatus Brevifilum fermentans</name>
    <dbReference type="NCBI Taxonomy" id="1986204"/>
    <lineage>
        <taxon>Bacteria</taxon>
        <taxon>Bacillati</taxon>
        <taxon>Chloroflexota</taxon>
        <taxon>Anaerolineae</taxon>
        <taxon>Anaerolineales</taxon>
        <taxon>Anaerolineaceae</taxon>
        <taxon>Candidatus Brevifilum</taxon>
    </lineage>
</organism>
<dbReference type="GO" id="GO:0004594">
    <property type="term" value="F:pantothenate kinase activity"/>
    <property type="evidence" value="ECO:0007669"/>
    <property type="project" value="TreeGrafter"/>
</dbReference>
<keyword evidence="2" id="KW-0067">ATP-binding</keyword>